<gene>
    <name evidence="4" type="ORF">TH66_05460</name>
    <name evidence="5" type="ORF">TR74_16240</name>
</gene>
<dbReference type="Proteomes" id="UP000070598">
    <property type="component" value="Unassembled WGS sequence"/>
</dbReference>
<dbReference type="PROSITE" id="PS50075">
    <property type="entry name" value="CARRIER"/>
    <property type="match status" value="1"/>
</dbReference>
<evidence type="ECO:0000256" key="2">
    <source>
        <dbReference type="ARBA" id="ARBA00022553"/>
    </source>
</evidence>
<proteinExistence type="predicted"/>
<comment type="caution">
    <text evidence="4">The sequence shown here is derived from an EMBL/GenBank/DDBJ whole genome shotgun (WGS) entry which is preliminary data.</text>
</comment>
<accession>A0A132N3K6</accession>
<dbReference type="EMBL" id="JYIK01001006">
    <property type="protein sequence ID" value="KWX08156.1"/>
    <property type="molecule type" value="Genomic_DNA"/>
</dbReference>
<organism evidence="4 7">
    <name type="scientific">Carbonactinospora thermoautotrophica</name>
    <dbReference type="NCBI Taxonomy" id="1469144"/>
    <lineage>
        <taxon>Bacteria</taxon>
        <taxon>Bacillati</taxon>
        <taxon>Actinomycetota</taxon>
        <taxon>Actinomycetes</taxon>
        <taxon>Kitasatosporales</taxon>
        <taxon>Carbonactinosporaceae</taxon>
        <taxon>Carbonactinospora</taxon>
    </lineage>
</organism>
<evidence type="ECO:0000313" key="7">
    <source>
        <dbReference type="Proteomes" id="UP000070659"/>
    </source>
</evidence>
<dbReference type="Gene3D" id="1.10.1200.10">
    <property type="entry name" value="ACP-like"/>
    <property type="match status" value="1"/>
</dbReference>
<evidence type="ECO:0000256" key="1">
    <source>
        <dbReference type="ARBA" id="ARBA00022450"/>
    </source>
</evidence>
<dbReference type="PATRIC" id="fig|1469144.8.peg.4087"/>
<dbReference type="Pfam" id="PF00550">
    <property type="entry name" value="PP-binding"/>
    <property type="match status" value="1"/>
</dbReference>
<keyword evidence="2" id="KW-0597">Phosphoprotein</keyword>
<evidence type="ECO:0000259" key="3">
    <source>
        <dbReference type="PROSITE" id="PS50075"/>
    </source>
</evidence>
<evidence type="ECO:0000313" key="6">
    <source>
        <dbReference type="Proteomes" id="UP000070598"/>
    </source>
</evidence>
<reference evidence="6" key="2">
    <citation type="submission" date="2015-02" db="EMBL/GenBank/DDBJ databases">
        <title>Physiological reanalysis, assessment of diazotrophy, and genome sequences of multiple isolates of Streptomyces thermoautotrophicus.</title>
        <authorList>
            <person name="MacKellar D.C."/>
            <person name="Lieber L."/>
            <person name="Norman J."/>
            <person name="Bolger A."/>
            <person name="Tobin C."/>
            <person name="Murray J.W."/>
            <person name="Friesen M."/>
            <person name="Prell J."/>
        </authorList>
    </citation>
    <scope>NUCLEOTIDE SEQUENCE [LARGE SCALE GENOMIC DNA]</scope>
    <source>
        <strain evidence="6">UBT1</strain>
    </source>
</reference>
<dbReference type="EMBL" id="JYIJ01000014">
    <property type="protein sequence ID" value="KWX04664.1"/>
    <property type="molecule type" value="Genomic_DNA"/>
</dbReference>
<reference evidence="4 7" key="1">
    <citation type="submission" date="2015-02" db="EMBL/GenBank/DDBJ databases">
        <title>Physiological reanalysis, assessment of diazotrophy, and genome sequences of multiple isolates of Streptomyces thermoautotrophicus.</title>
        <authorList>
            <person name="MacKellar D.C."/>
            <person name="Lieber L."/>
            <person name="Norman J."/>
            <person name="Bolger A."/>
            <person name="Tobin C."/>
            <person name="Murray J.W."/>
            <person name="Prell J."/>
        </authorList>
    </citation>
    <scope>NUCLEOTIDE SEQUENCE [LARGE SCALE GENOMIC DNA]</scope>
    <source>
        <strain evidence="4 7">UBT1</strain>
    </source>
</reference>
<keyword evidence="1" id="KW-0596">Phosphopantetheine</keyword>
<dbReference type="GO" id="GO:0017000">
    <property type="term" value="P:antibiotic biosynthetic process"/>
    <property type="evidence" value="ECO:0007669"/>
    <property type="project" value="UniProtKB-ARBA"/>
</dbReference>
<dbReference type="RefSeq" id="WP_067068869.1">
    <property type="nucleotide sequence ID" value="NZ_JYIJ01000014.1"/>
</dbReference>
<feature type="domain" description="Carrier" evidence="3">
    <location>
        <begin position="3"/>
        <end position="81"/>
    </location>
</feature>
<dbReference type="InterPro" id="IPR020806">
    <property type="entry name" value="PKS_PP-bd"/>
</dbReference>
<dbReference type="SUPFAM" id="SSF47336">
    <property type="entry name" value="ACP-like"/>
    <property type="match status" value="1"/>
</dbReference>
<dbReference type="GO" id="GO:0031177">
    <property type="term" value="F:phosphopantetheine binding"/>
    <property type="evidence" value="ECO:0007669"/>
    <property type="project" value="InterPro"/>
</dbReference>
<sequence>MAQFTLDDLKQIMRTSAGVDESVDLDGDIAHVAFADLGYDSLAVLEMQSRISQDLGIEIPDDALEHMKTPAEAVAYVNARLQAVA</sequence>
<dbReference type="AlphaFoldDB" id="A0A132N3K6"/>
<protein>
    <recommendedName>
        <fullName evidence="3">Carrier domain-containing protein</fullName>
    </recommendedName>
</protein>
<dbReference type="InterPro" id="IPR009081">
    <property type="entry name" value="PP-bd_ACP"/>
</dbReference>
<dbReference type="SMART" id="SM00823">
    <property type="entry name" value="PKS_PP"/>
    <property type="match status" value="1"/>
</dbReference>
<evidence type="ECO:0000313" key="4">
    <source>
        <dbReference type="EMBL" id="KWX04664.1"/>
    </source>
</evidence>
<dbReference type="InterPro" id="IPR036736">
    <property type="entry name" value="ACP-like_sf"/>
</dbReference>
<evidence type="ECO:0000313" key="5">
    <source>
        <dbReference type="EMBL" id="KWX08156.1"/>
    </source>
</evidence>
<name>A0A132N3K6_9ACTN</name>
<dbReference type="Proteomes" id="UP000070659">
    <property type="component" value="Unassembled WGS sequence"/>
</dbReference>